<feature type="compositionally biased region" description="Polar residues" evidence="1">
    <location>
        <begin position="1"/>
        <end position="14"/>
    </location>
</feature>
<gene>
    <name evidence="2" type="ORF">SMACR_09653</name>
</gene>
<dbReference type="AlphaFoldDB" id="A0A8S8Z999"/>
<feature type="region of interest" description="Disordered" evidence="1">
    <location>
        <begin position="60"/>
        <end position="112"/>
    </location>
</feature>
<name>A0A8S8Z999_SORMA</name>
<sequence length="337" mass="35810">MNQSHSRSSAQSPDMVTELERHAQSQHKPNLSDASPAPLTQEVPNSQGCIKDTSICACDDHAPSIPSQKTRSSTSSPEDTLSHSYVDLPPSLAGTSFHSDDEAFQPATDNSDYPLRPLIEKWVPDKGVTSTPYINNSPAVRSQSHHQTHHSTRTSRTGCHTKEAIGNTLPARRVIPTAAGRHSTVHGQQPSGSLNPTDVIATSNRLYQPHHEVTADNGTGVLDSAPNISSLGLNPVLSPTGRQSAKPMPPSEDITVGTEDVIEPISFPTPSSHGHTSTISTQSTNSAVPHPDDELVLASESAGEDLSQSTPIPRPTTTCQGAKDKDTGVRMPHDAPV</sequence>
<feature type="compositionally biased region" description="Polar residues" evidence="1">
    <location>
        <begin position="306"/>
        <end position="320"/>
    </location>
</feature>
<feature type="region of interest" description="Disordered" evidence="1">
    <location>
        <begin position="138"/>
        <end position="157"/>
    </location>
</feature>
<feature type="region of interest" description="Disordered" evidence="1">
    <location>
        <begin position="263"/>
        <end position="337"/>
    </location>
</feature>
<evidence type="ECO:0000313" key="2">
    <source>
        <dbReference type="EMBL" id="KAA8620667.1"/>
    </source>
</evidence>
<comment type="caution">
    <text evidence="2">The sequence shown here is derived from an EMBL/GenBank/DDBJ whole genome shotgun (WGS) entry which is preliminary data.</text>
</comment>
<dbReference type="Proteomes" id="UP000433876">
    <property type="component" value="Unassembled WGS sequence"/>
</dbReference>
<feature type="region of interest" description="Disordered" evidence="1">
    <location>
        <begin position="1"/>
        <end position="46"/>
    </location>
</feature>
<reference evidence="2 3" key="1">
    <citation type="submission" date="2017-07" db="EMBL/GenBank/DDBJ databases">
        <title>Genome sequence of the Sordaria macrospora wild type strain R19027.</title>
        <authorList>
            <person name="Nowrousian M."/>
            <person name="Teichert I."/>
            <person name="Kueck U."/>
        </authorList>
    </citation>
    <scope>NUCLEOTIDE SEQUENCE [LARGE SCALE GENOMIC DNA]</scope>
    <source>
        <strain evidence="2 3">R19027</strain>
        <tissue evidence="2">Mycelium</tissue>
    </source>
</reference>
<feature type="compositionally biased region" description="Basic residues" evidence="1">
    <location>
        <begin position="143"/>
        <end position="153"/>
    </location>
</feature>
<dbReference type="EMBL" id="NMPR01000380">
    <property type="protein sequence ID" value="KAA8620667.1"/>
    <property type="molecule type" value="Genomic_DNA"/>
</dbReference>
<evidence type="ECO:0000313" key="3">
    <source>
        <dbReference type="Proteomes" id="UP000433876"/>
    </source>
</evidence>
<accession>A0A8S8Z999</accession>
<feature type="compositionally biased region" description="Polar residues" evidence="1">
    <location>
        <begin position="65"/>
        <end position="83"/>
    </location>
</feature>
<protein>
    <submittedName>
        <fullName evidence="2">Uncharacterized protein</fullName>
    </submittedName>
</protein>
<evidence type="ECO:0000256" key="1">
    <source>
        <dbReference type="SAM" id="MobiDB-lite"/>
    </source>
</evidence>
<feature type="compositionally biased region" description="Polar residues" evidence="1">
    <location>
        <begin position="268"/>
        <end position="287"/>
    </location>
</feature>
<feature type="compositionally biased region" description="Basic and acidic residues" evidence="1">
    <location>
        <begin position="322"/>
        <end position="337"/>
    </location>
</feature>
<proteinExistence type="predicted"/>
<organism evidence="2 3">
    <name type="scientific">Sordaria macrospora</name>
    <dbReference type="NCBI Taxonomy" id="5147"/>
    <lineage>
        <taxon>Eukaryota</taxon>
        <taxon>Fungi</taxon>
        <taxon>Dikarya</taxon>
        <taxon>Ascomycota</taxon>
        <taxon>Pezizomycotina</taxon>
        <taxon>Sordariomycetes</taxon>
        <taxon>Sordariomycetidae</taxon>
        <taxon>Sordariales</taxon>
        <taxon>Sordariaceae</taxon>
        <taxon>Sordaria</taxon>
    </lineage>
</organism>
<dbReference type="VEuPathDB" id="FungiDB:SMAC_09653"/>